<evidence type="ECO:0000313" key="1">
    <source>
        <dbReference type="EMBL" id="MDR4954341.1"/>
    </source>
</evidence>
<protein>
    <submittedName>
        <fullName evidence="1">DUF4861 family protein</fullName>
    </submittedName>
</protein>
<reference evidence="1 2" key="1">
    <citation type="submission" date="2023-08" db="EMBL/GenBank/DDBJ databases">
        <authorList>
            <person name="Maltman C."/>
        </authorList>
    </citation>
    <scope>NUCLEOTIDE SEQUENCE [LARGE SCALE GENOMIC DNA]</scope>
    <source>
        <strain evidence="1 2">ES2</strain>
    </source>
</reference>
<sequence length="352" mass="39757">MNKTNNHENSSTEIGNPTGRSMKFSLFKIIIAGAFISTNLSAQTSVIEAIKKTPKAAFSYAELSVKEGGKWEGNQYIGGTFKNVQELTLPEAHTDHSSYIRYEGIGLENNQVGYRLYLDWRNATDIFGKKVTGLVLPEVGQDGFESYHHDAPWGQDILKSGRTIGIGSYGRYDEQNDYVETFKIVKNTNAKVVNEKDQSYALIAYKGWKTWGNPVDLQSKLTIFRKDRFVKVELNLSSSLSGLCTGIVAFKDIPLKQGVSKNKKWGYIATYGQQTLAKKEDNLGMAVFYPLESFDKYVKTKSTHTIIFKKTKNVSYYFMGAWSQEPNGLTTEESFYQDLDQKLDILDQTHQL</sequence>
<name>A0ABU1E953_9FLAO</name>
<organism evidence="1 2">
    <name type="scientific">Chryseobacterium metallicongregator</name>
    <dbReference type="NCBI Taxonomy" id="3073042"/>
    <lineage>
        <taxon>Bacteria</taxon>
        <taxon>Pseudomonadati</taxon>
        <taxon>Bacteroidota</taxon>
        <taxon>Flavobacteriia</taxon>
        <taxon>Flavobacteriales</taxon>
        <taxon>Weeksellaceae</taxon>
        <taxon>Chryseobacterium group</taxon>
        <taxon>Chryseobacterium</taxon>
    </lineage>
</organism>
<comment type="caution">
    <text evidence="1">The sequence shown here is derived from an EMBL/GenBank/DDBJ whole genome shotgun (WGS) entry which is preliminary data.</text>
</comment>
<dbReference type="Pfam" id="PF16153">
    <property type="entry name" value="DUF4861"/>
    <property type="match status" value="1"/>
</dbReference>
<proteinExistence type="predicted"/>
<dbReference type="RefSeq" id="WP_238594400.1">
    <property type="nucleotide sequence ID" value="NZ_JAVIXS010000020.1"/>
</dbReference>
<keyword evidence="2" id="KW-1185">Reference proteome</keyword>
<dbReference type="EMBL" id="JAVIXS010000020">
    <property type="protein sequence ID" value="MDR4954341.1"/>
    <property type="molecule type" value="Genomic_DNA"/>
</dbReference>
<accession>A0ABU1E953</accession>
<evidence type="ECO:0000313" key="2">
    <source>
        <dbReference type="Proteomes" id="UP001260959"/>
    </source>
</evidence>
<gene>
    <name evidence="1" type="ORF">REB14_19345</name>
</gene>
<dbReference type="Proteomes" id="UP001260959">
    <property type="component" value="Unassembled WGS sequence"/>
</dbReference>
<dbReference type="InterPro" id="IPR032342">
    <property type="entry name" value="DUF4861"/>
</dbReference>